<dbReference type="InterPro" id="IPR014784">
    <property type="entry name" value="Cu2_ascorb_mOase-like_C"/>
</dbReference>
<keyword evidence="7" id="KW-1185">Reference proteome</keyword>
<comment type="caution">
    <text evidence="6">The sequence shown here is derived from an EMBL/GenBank/DDBJ whole genome shotgun (WGS) entry which is preliminary data.</text>
</comment>
<dbReference type="Pfam" id="PF09113">
    <property type="entry name" value="N-glycanase_C"/>
    <property type="match status" value="1"/>
</dbReference>
<dbReference type="NCBIfam" id="TIGR04183">
    <property type="entry name" value="Por_Secre_tail"/>
    <property type="match status" value="1"/>
</dbReference>
<feature type="signal peptide" evidence="3">
    <location>
        <begin position="1"/>
        <end position="29"/>
    </location>
</feature>
<evidence type="ECO:0000313" key="6">
    <source>
        <dbReference type="EMBL" id="MFD2601546.1"/>
    </source>
</evidence>
<evidence type="ECO:0000313" key="7">
    <source>
        <dbReference type="Proteomes" id="UP001597480"/>
    </source>
</evidence>
<dbReference type="InterPro" id="IPR015197">
    <property type="entry name" value="PngaseF_C"/>
</dbReference>
<feature type="chain" id="PRO_5047542020" evidence="3">
    <location>
        <begin position="30"/>
        <end position="564"/>
    </location>
</feature>
<feature type="domain" description="Peptide-N-glycosidase F C-terminal" evidence="4">
    <location>
        <begin position="238"/>
        <end position="370"/>
    </location>
</feature>
<dbReference type="Proteomes" id="UP001597480">
    <property type="component" value="Unassembled WGS sequence"/>
</dbReference>
<evidence type="ECO:0000256" key="3">
    <source>
        <dbReference type="SAM" id="SignalP"/>
    </source>
</evidence>
<dbReference type="EMBL" id="JBHUMD010000007">
    <property type="protein sequence ID" value="MFD2601546.1"/>
    <property type="molecule type" value="Genomic_DNA"/>
</dbReference>
<dbReference type="Pfam" id="PF18962">
    <property type="entry name" value="Por_Secre_tail"/>
    <property type="match status" value="1"/>
</dbReference>
<dbReference type="RefSeq" id="WP_379820115.1">
    <property type="nucleotide sequence ID" value="NZ_JBHUMD010000007.1"/>
</dbReference>
<reference evidence="7" key="1">
    <citation type="journal article" date="2019" name="Int. J. Syst. Evol. Microbiol.">
        <title>The Global Catalogue of Microorganisms (GCM) 10K type strain sequencing project: providing services to taxonomists for standard genome sequencing and annotation.</title>
        <authorList>
            <consortium name="The Broad Institute Genomics Platform"/>
            <consortium name="The Broad Institute Genome Sequencing Center for Infectious Disease"/>
            <person name="Wu L."/>
            <person name="Ma J."/>
        </authorList>
    </citation>
    <scope>NUCLEOTIDE SEQUENCE [LARGE SCALE GENOMIC DNA]</scope>
    <source>
        <strain evidence="7">KCTC 42107</strain>
    </source>
</reference>
<sequence length="564" mass="63267">MNRKITQLRNKLTKAGAFMLCLAGLQAEAQETVTVYDGVLFYDGYATFLTDAELYEPIPTDIHRFTNAKYSKKLSDEQLDAIGNTLQLNITLEAACDNYDRLGHISLAFVPKGSETYVQAEVQRIEMARIITPFMNKNVSPSNVPYTFKLDNVASILSDTALREEYDMWLEVELFGTTSAGQTQIPGCSGRKDTFRATIEFETTEDPSIIYENELFFKPVLGKVNFNNYNATDVPGETTKLINFTLDTEVQNLKLFLITSNHGANENGEEYIRRQHYVYLNNNLIYAYAPGGKSCEPYRQFNTQGNGIYNATVKPQRGWIYWNNWCPGDKIPVHEVDLGTLPAGTYTVKVDVPDAVFNAGQGNFPISAYLENRGSGNTAMCAMPYQLTGTSPASGINANWNQLGNIDEWEVLYGKIYNAQGQTTNAVLAEENYATFSGDSQGLITENLSSQEVYQIFVRSKCSEEVNSPWSLPYYRQTTVLALSQNAITPFMYYPNPVENNLFLVAGDREMSNVSVYDMNGRLVMQKELSGVDAMVNMENLTTGVYLLKVTVEGETQTYKFQKK</sequence>
<evidence type="ECO:0000259" key="4">
    <source>
        <dbReference type="Pfam" id="PF09113"/>
    </source>
</evidence>
<evidence type="ECO:0000256" key="1">
    <source>
        <dbReference type="ARBA" id="ARBA00022729"/>
    </source>
</evidence>
<accession>A0ABW5NR25</accession>
<evidence type="ECO:0000259" key="5">
    <source>
        <dbReference type="Pfam" id="PF18962"/>
    </source>
</evidence>
<dbReference type="InterPro" id="IPR008977">
    <property type="entry name" value="PHM/PNGase_F_dom_sf"/>
</dbReference>
<keyword evidence="2" id="KW-1015">Disulfide bond</keyword>
<feature type="domain" description="Secretion system C-terminal sorting" evidence="5">
    <location>
        <begin position="494"/>
        <end position="561"/>
    </location>
</feature>
<protein>
    <submittedName>
        <fullName evidence="6">Peptide-N-glycosidase F-related protein</fullName>
    </submittedName>
</protein>
<dbReference type="SUPFAM" id="SSF49742">
    <property type="entry name" value="PHM/PNGase F"/>
    <property type="match status" value="1"/>
</dbReference>
<proteinExistence type="predicted"/>
<organism evidence="6 7">
    <name type="scientific">Flavobacterium suzhouense</name>
    <dbReference type="NCBI Taxonomy" id="1529638"/>
    <lineage>
        <taxon>Bacteria</taxon>
        <taxon>Pseudomonadati</taxon>
        <taxon>Bacteroidota</taxon>
        <taxon>Flavobacteriia</taxon>
        <taxon>Flavobacteriales</taxon>
        <taxon>Flavobacteriaceae</taxon>
        <taxon>Flavobacterium</taxon>
    </lineage>
</organism>
<evidence type="ECO:0000256" key="2">
    <source>
        <dbReference type="ARBA" id="ARBA00023157"/>
    </source>
</evidence>
<dbReference type="Gene3D" id="2.60.120.230">
    <property type="match status" value="2"/>
</dbReference>
<dbReference type="InterPro" id="IPR026444">
    <property type="entry name" value="Secre_tail"/>
</dbReference>
<name>A0ABW5NR25_9FLAO</name>
<gene>
    <name evidence="6" type="ORF">ACFSR3_05720</name>
</gene>
<keyword evidence="1 3" id="KW-0732">Signal</keyword>